<dbReference type="InterPro" id="IPR002912">
    <property type="entry name" value="ACT_dom"/>
</dbReference>
<evidence type="ECO:0000313" key="10">
    <source>
        <dbReference type="Proteomes" id="UP000236745"/>
    </source>
</evidence>
<dbReference type="SUPFAM" id="SSF55021">
    <property type="entry name" value="ACT-like"/>
    <property type="match status" value="1"/>
</dbReference>
<dbReference type="Pfam" id="PF02824">
    <property type="entry name" value="TGS"/>
    <property type="match status" value="1"/>
</dbReference>
<dbReference type="CDD" id="cd01668">
    <property type="entry name" value="TGS_RSH"/>
    <property type="match status" value="1"/>
</dbReference>
<dbReference type="PANTHER" id="PTHR21262:SF31">
    <property type="entry name" value="GTP PYROPHOSPHOKINASE"/>
    <property type="match status" value="1"/>
</dbReference>
<dbReference type="InterPro" id="IPR043519">
    <property type="entry name" value="NT_sf"/>
</dbReference>
<dbReference type="InterPro" id="IPR033655">
    <property type="entry name" value="TGS_RelA/SpoT"/>
</dbReference>
<dbReference type="GO" id="GO:0008893">
    <property type="term" value="F:guanosine-3',5'-bis(diphosphate) 3'-diphosphatase activity"/>
    <property type="evidence" value="ECO:0007669"/>
    <property type="project" value="TreeGrafter"/>
</dbReference>
<dbReference type="InterPro" id="IPR012676">
    <property type="entry name" value="TGS-like"/>
</dbReference>
<dbReference type="PROSITE" id="PS51880">
    <property type="entry name" value="TGS"/>
    <property type="match status" value="1"/>
</dbReference>
<protein>
    <recommendedName>
        <fullName evidence="1">GTP pyrophosphokinase</fullName>
    </recommendedName>
    <alternativeName>
        <fullName evidence="4">(p)ppGpp synthase</fullName>
    </alternativeName>
    <alternativeName>
        <fullName evidence="3">ATP:GTP 3'-pyrophosphotransferase</fullName>
    </alternativeName>
    <alternativeName>
        <fullName evidence="5">ppGpp synthase I</fullName>
    </alternativeName>
</protein>
<organism evidence="9 10">
    <name type="scientific">Marinobacterium lutimaris</name>
    <dbReference type="NCBI Taxonomy" id="568106"/>
    <lineage>
        <taxon>Bacteria</taxon>
        <taxon>Pseudomonadati</taxon>
        <taxon>Pseudomonadota</taxon>
        <taxon>Gammaproteobacteria</taxon>
        <taxon>Oceanospirillales</taxon>
        <taxon>Oceanospirillaceae</taxon>
        <taxon>Marinobacterium</taxon>
    </lineage>
</organism>
<evidence type="ECO:0000259" key="7">
    <source>
        <dbReference type="PROSITE" id="PS51671"/>
    </source>
</evidence>
<dbReference type="InterPro" id="IPR007685">
    <property type="entry name" value="RelA_SpoT"/>
</dbReference>
<evidence type="ECO:0000259" key="8">
    <source>
        <dbReference type="PROSITE" id="PS51880"/>
    </source>
</evidence>
<dbReference type="FunFam" id="3.30.460.10:FF:000001">
    <property type="entry name" value="GTP pyrophosphokinase RelA"/>
    <property type="match status" value="1"/>
</dbReference>
<dbReference type="SUPFAM" id="SSF81271">
    <property type="entry name" value="TGS-like"/>
    <property type="match status" value="1"/>
</dbReference>
<keyword evidence="9" id="KW-0418">Kinase</keyword>
<feature type="domain" description="TGS" evidence="8">
    <location>
        <begin position="417"/>
        <end position="478"/>
    </location>
</feature>
<evidence type="ECO:0000256" key="4">
    <source>
        <dbReference type="ARBA" id="ARBA00032407"/>
    </source>
</evidence>
<dbReference type="InterPro" id="IPR045600">
    <property type="entry name" value="RelA/SpoT_AH_RIS"/>
</dbReference>
<dbReference type="AlphaFoldDB" id="A0A1H6CIR2"/>
<dbReference type="Gene3D" id="1.10.3210.10">
    <property type="entry name" value="Hypothetical protein af1432"/>
    <property type="match status" value="1"/>
</dbReference>
<feature type="domain" description="ACT" evidence="7">
    <location>
        <begin position="677"/>
        <end position="752"/>
    </location>
</feature>
<dbReference type="SUPFAM" id="SSF81301">
    <property type="entry name" value="Nucleotidyltransferase"/>
    <property type="match status" value="1"/>
</dbReference>
<sequence length="754" mass="85275">MVKVREDHPVREDGSVDLELWLERLQELVPLSDLDQVRSACELARKAYEDVPEEEDSWSESTAGSFLTGLEMAQILAELYQDQETLVAAILYRSVREAKLDIKTVRERFGQVIADLIEGVLQMAAIGSLKNPRSVDNVLGTGVAQVDNLRKMLVAMIDDVRVALIKIAERTCAIRSVKDGSRKKRYLVAREVFDIYAPLAHRLGIGHIKWELEDLSFRYLKPNDYKHIAQLLDEKRLDRQLYINEVVEMLRDRLKDAAIDGEVMGRAKHIYSIWRKMQRKNIEFSQVYDVRAVRILVPEIRDCYTVLGIVHGLWRNIAHEFDDYIASPKPNGYRSLHTAVFGPEGKVLEIQIRTFSMHEEAELGVCAHHLYKGTDTKARRDGYEEKISWLRQVLEWHDELGGSEELSDMLRGDAVQDRVYVFTPEGHVVDLPSGATPVDFAYRVHTEIGHRCRGARINGRIVPLNRPLKTGDQVEVLTGEERPRRDWLNANLGYVNTSRARAKVAHWFKLQAKDQNADAGREIVQRELRRLALDSHQIDMAEVSRKLQYKQPEDMYAALGAGDLRLSQIINAAQLQVESDEKDDQQLDLGLPGSGISEPRQGGKGVSILGVGNLLTTVASCCKPVPGDPIMGYITQGRGVSIHREDCSNLLALKDQEPDRVIGVDWGEERATTYPVDVSIEAFDRAGLLRDVMMVLANEHINVLAANTATDRKSNLARLSLTIEIARLDMLGRVMDKINQIQNVMDVHRERRGG</sequence>
<dbReference type="Gene3D" id="3.30.70.260">
    <property type="match status" value="1"/>
</dbReference>
<dbReference type="InterPro" id="IPR004811">
    <property type="entry name" value="RelA/Spo_fam"/>
</dbReference>
<accession>A0A1H6CIR2</accession>
<comment type="pathway">
    <text evidence="2">Purine metabolism.</text>
</comment>
<evidence type="ECO:0000256" key="3">
    <source>
        <dbReference type="ARBA" id="ARBA00029754"/>
    </source>
</evidence>
<dbReference type="GO" id="GO:0042594">
    <property type="term" value="P:response to starvation"/>
    <property type="evidence" value="ECO:0007669"/>
    <property type="project" value="TreeGrafter"/>
</dbReference>
<proteinExistence type="inferred from homology"/>
<dbReference type="SMART" id="SM00954">
    <property type="entry name" value="RelA_SpoT"/>
    <property type="match status" value="1"/>
</dbReference>
<dbReference type="NCBIfam" id="TIGR00691">
    <property type="entry name" value="spoT_relA"/>
    <property type="match status" value="1"/>
</dbReference>
<dbReference type="GO" id="GO:0005886">
    <property type="term" value="C:plasma membrane"/>
    <property type="evidence" value="ECO:0007669"/>
    <property type="project" value="TreeGrafter"/>
</dbReference>
<dbReference type="InterPro" id="IPR004095">
    <property type="entry name" value="TGS"/>
</dbReference>
<dbReference type="PROSITE" id="PS51671">
    <property type="entry name" value="ACT"/>
    <property type="match status" value="1"/>
</dbReference>
<keyword evidence="9" id="KW-0808">Transferase</keyword>
<dbReference type="GO" id="GO:0015949">
    <property type="term" value="P:nucleobase-containing small molecule interconversion"/>
    <property type="evidence" value="ECO:0007669"/>
    <property type="project" value="UniProtKB-ARBA"/>
</dbReference>
<evidence type="ECO:0000313" key="9">
    <source>
        <dbReference type="EMBL" id="SEG72615.1"/>
    </source>
</evidence>
<dbReference type="InterPro" id="IPR045865">
    <property type="entry name" value="ACT-like_dom_sf"/>
</dbReference>
<dbReference type="Pfam" id="PF04607">
    <property type="entry name" value="RelA_SpoT"/>
    <property type="match status" value="1"/>
</dbReference>
<dbReference type="PANTHER" id="PTHR21262">
    <property type="entry name" value="GUANOSINE-3',5'-BIS DIPHOSPHATE 3'-PYROPHOSPHOHYDROLASE"/>
    <property type="match status" value="1"/>
</dbReference>
<comment type="function">
    <text evidence="6">In eubacteria ppGpp (guanosine 3'-diphosphate 5'-diphosphate) is a mediator of the stringent response that coordinates a variety of cellular activities in response to changes in nutritional abundance.</text>
</comment>
<dbReference type="Proteomes" id="UP000236745">
    <property type="component" value="Unassembled WGS sequence"/>
</dbReference>
<evidence type="ECO:0000256" key="6">
    <source>
        <dbReference type="RuleBase" id="RU003847"/>
    </source>
</evidence>
<evidence type="ECO:0000256" key="1">
    <source>
        <dbReference type="ARBA" id="ARBA00019852"/>
    </source>
</evidence>
<dbReference type="CDD" id="cd04876">
    <property type="entry name" value="ACT_RelA-SpoT"/>
    <property type="match status" value="1"/>
</dbReference>
<dbReference type="Pfam" id="PF19296">
    <property type="entry name" value="RelA_AH_RIS"/>
    <property type="match status" value="1"/>
</dbReference>
<dbReference type="RefSeq" id="WP_104004355.1">
    <property type="nucleotide sequence ID" value="NZ_FNVQ01000003.1"/>
</dbReference>
<dbReference type="FunFam" id="3.10.20.30:FF:000002">
    <property type="entry name" value="GTP pyrophosphokinase (RelA/SpoT)"/>
    <property type="match status" value="1"/>
</dbReference>
<reference evidence="9 10" key="1">
    <citation type="submission" date="2016-10" db="EMBL/GenBank/DDBJ databases">
        <authorList>
            <person name="de Groot N.N."/>
        </authorList>
    </citation>
    <scope>NUCLEOTIDE SEQUENCE [LARGE SCALE GENOMIC DNA]</scope>
    <source>
        <strain evidence="9 10">DSM 22012</strain>
    </source>
</reference>
<gene>
    <name evidence="9" type="ORF">SAMN05444390_103530</name>
</gene>
<keyword evidence="10" id="KW-1185">Reference proteome</keyword>
<dbReference type="GO" id="GO:0016301">
    <property type="term" value="F:kinase activity"/>
    <property type="evidence" value="ECO:0007669"/>
    <property type="project" value="UniProtKB-KW"/>
</dbReference>
<dbReference type="Gene3D" id="3.30.460.10">
    <property type="entry name" value="Beta Polymerase, domain 2"/>
    <property type="match status" value="1"/>
</dbReference>
<evidence type="ECO:0000256" key="5">
    <source>
        <dbReference type="ARBA" id="ARBA00033308"/>
    </source>
</evidence>
<dbReference type="Gene3D" id="3.10.20.30">
    <property type="match status" value="1"/>
</dbReference>
<dbReference type="Pfam" id="PF13291">
    <property type="entry name" value="ACT_4"/>
    <property type="match status" value="1"/>
</dbReference>
<dbReference type="EMBL" id="FNVQ01000003">
    <property type="protein sequence ID" value="SEG72615.1"/>
    <property type="molecule type" value="Genomic_DNA"/>
</dbReference>
<dbReference type="SUPFAM" id="SSF109604">
    <property type="entry name" value="HD-domain/PDEase-like"/>
    <property type="match status" value="1"/>
</dbReference>
<name>A0A1H6CIR2_9GAMM</name>
<dbReference type="CDD" id="cd05399">
    <property type="entry name" value="NT_Rel-Spo_like"/>
    <property type="match status" value="1"/>
</dbReference>
<dbReference type="OrthoDB" id="9805041at2"/>
<evidence type="ECO:0000256" key="2">
    <source>
        <dbReference type="ARBA" id="ARBA00025704"/>
    </source>
</evidence>
<dbReference type="GO" id="GO:0008728">
    <property type="term" value="F:GTP diphosphokinase activity"/>
    <property type="evidence" value="ECO:0007669"/>
    <property type="project" value="TreeGrafter"/>
</dbReference>
<dbReference type="Pfam" id="PF13328">
    <property type="entry name" value="HD_4"/>
    <property type="match status" value="1"/>
</dbReference>
<dbReference type="InterPro" id="IPR012675">
    <property type="entry name" value="Beta-grasp_dom_sf"/>
</dbReference>
<dbReference type="NCBIfam" id="NF008124">
    <property type="entry name" value="PRK10872.1"/>
    <property type="match status" value="1"/>
</dbReference>
<dbReference type="GO" id="GO:0015969">
    <property type="term" value="P:guanosine tetraphosphate metabolic process"/>
    <property type="evidence" value="ECO:0007669"/>
    <property type="project" value="InterPro"/>
</dbReference>
<comment type="similarity">
    <text evidence="6">Belongs to the relA/spoT family.</text>
</comment>